<evidence type="ECO:0000313" key="7">
    <source>
        <dbReference type="EMBL" id="MDR5651616.1"/>
    </source>
</evidence>
<evidence type="ECO:0000313" key="8">
    <source>
        <dbReference type="Proteomes" id="UP001247754"/>
    </source>
</evidence>
<keyword evidence="3" id="KW-0274">FAD</keyword>
<feature type="domain" description="FAD dependent oxidoreductase" evidence="6">
    <location>
        <begin position="12"/>
        <end position="370"/>
    </location>
</feature>
<comment type="similarity">
    <text evidence="5">Belongs to the L2HGDH family.</text>
</comment>
<proteinExistence type="inferred from homology"/>
<dbReference type="PANTHER" id="PTHR43104">
    <property type="entry name" value="L-2-HYDROXYGLUTARATE DEHYDROGENASE, MITOCHONDRIAL"/>
    <property type="match status" value="1"/>
</dbReference>
<gene>
    <name evidence="7" type="ORF">RGD00_03300</name>
</gene>
<evidence type="ECO:0000256" key="4">
    <source>
        <dbReference type="ARBA" id="ARBA00023002"/>
    </source>
</evidence>
<comment type="cofactor">
    <cofactor evidence="1">
        <name>FAD</name>
        <dbReference type="ChEBI" id="CHEBI:57692"/>
    </cofactor>
</comment>
<sequence length="377" mass="38654">MRGEEPMDVQTVVIGAGVVGLAIARRLAQAGREVLLLDQADRIGAETSSRNSEVIHAGIYYPAGSLKARLCVAGKAALYAYCAERGVAAQATGKLIVAVSEDQIPAMRALMARGRANGVGDLVWLDAGAAQALEPALRCRAALLSPGSGIVDSHALMLALLADAEAAGAVLALHARVTAIAPAQGGYRLTAEDAGGTPAPLTCAEVVNSAGHGAPALAAATRGLPPAHVPRAWMAKGRYFSVSGATPFRHLIYPMPTRDGLGIHITLDLAGRMRLGPDLVRVDRLDYGLDPALAEPFRAAVAPFWPGVEGRDLGPAYSGIRPKIGGPLDAPADFAVEGPASHGMAGLVNLFGIESPGLTSCLALADHAADQLFGVAS</sequence>
<evidence type="ECO:0000256" key="5">
    <source>
        <dbReference type="ARBA" id="ARBA00037941"/>
    </source>
</evidence>
<reference evidence="7 8" key="1">
    <citation type="submission" date="2023-09" db="EMBL/GenBank/DDBJ databases">
        <title>Xinfangfangia sedmenti sp. nov., isolated the sedment.</title>
        <authorList>
            <person name="Xu L."/>
        </authorList>
    </citation>
    <scope>NUCLEOTIDE SEQUENCE [LARGE SCALE GENOMIC DNA]</scope>
    <source>
        <strain evidence="7 8">LG-4</strain>
    </source>
</reference>
<evidence type="ECO:0000256" key="2">
    <source>
        <dbReference type="ARBA" id="ARBA00022630"/>
    </source>
</evidence>
<keyword evidence="4" id="KW-0560">Oxidoreductase</keyword>
<dbReference type="EMBL" id="JAVKPH010000002">
    <property type="protein sequence ID" value="MDR5651616.1"/>
    <property type="molecule type" value="Genomic_DNA"/>
</dbReference>
<dbReference type="Pfam" id="PF01266">
    <property type="entry name" value="DAO"/>
    <property type="match status" value="1"/>
</dbReference>
<dbReference type="InterPro" id="IPR036188">
    <property type="entry name" value="FAD/NAD-bd_sf"/>
</dbReference>
<name>A0ABU1F432_9RHOB</name>
<keyword evidence="2" id="KW-0285">Flavoprotein</keyword>
<keyword evidence="8" id="KW-1185">Reference proteome</keyword>
<dbReference type="Gene3D" id="3.30.9.10">
    <property type="entry name" value="D-Amino Acid Oxidase, subunit A, domain 2"/>
    <property type="match status" value="1"/>
</dbReference>
<dbReference type="Gene3D" id="3.50.50.60">
    <property type="entry name" value="FAD/NAD(P)-binding domain"/>
    <property type="match status" value="1"/>
</dbReference>
<comment type="caution">
    <text evidence="7">The sequence shown here is derived from an EMBL/GenBank/DDBJ whole genome shotgun (WGS) entry which is preliminary data.</text>
</comment>
<protein>
    <submittedName>
        <fullName evidence="7">NAD(P)/FAD-dependent oxidoreductase</fullName>
    </submittedName>
</protein>
<evidence type="ECO:0000256" key="3">
    <source>
        <dbReference type="ARBA" id="ARBA00022827"/>
    </source>
</evidence>
<organism evidence="7 8">
    <name type="scientific">Ruixingdingia sedimenti</name>
    <dbReference type="NCBI Taxonomy" id="3073604"/>
    <lineage>
        <taxon>Bacteria</taxon>
        <taxon>Pseudomonadati</taxon>
        <taxon>Pseudomonadota</taxon>
        <taxon>Alphaproteobacteria</taxon>
        <taxon>Rhodobacterales</taxon>
        <taxon>Paracoccaceae</taxon>
        <taxon>Ruixingdingia</taxon>
    </lineage>
</organism>
<evidence type="ECO:0000256" key="1">
    <source>
        <dbReference type="ARBA" id="ARBA00001974"/>
    </source>
</evidence>
<dbReference type="Proteomes" id="UP001247754">
    <property type="component" value="Unassembled WGS sequence"/>
</dbReference>
<dbReference type="PANTHER" id="PTHR43104:SF4">
    <property type="entry name" value="L-2-HYDROXYGLUTARATE DEHYDROGENASE, MITOCHONDRIAL"/>
    <property type="match status" value="1"/>
</dbReference>
<dbReference type="InterPro" id="IPR006076">
    <property type="entry name" value="FAD-dep_OxRdtase"/>
</dbReference>
<accession>A0ABU1F432</accession>
<dbReference type="SUPFAM" id="SSF51905">
    <property type="entry name" value="FAD/NAD(P)-binding domain"/>
    <property type="match status" value="1"/>
</dbReference>
<evidence type="ECO:0000259" key="6">
    <source>
        <dbReference type="Pfam" id="PF01266"/>
    </source>
</evidence>